<dbReference type="CDD" id="cd22148">
    <property type="entry name" value="F-box_DdgacFF-like"/>
    <property type="match status" value="1"/>
</dbReference>
<dbReference type="PRINTS" id="PR00320">
    <property type="entry name" value="GPROTEINBRPT"/>
</dbReference>
<dbReference type="PROSITE" id="PS50082">
    <property type="entry name" value="WD_REPEATS_2"/>
    <property type="match status" value="5"/>
</dbReference>
<dbReference type="SUPFAM" id="SSF50978">
    <property type="entry name" value="WD40 repeat-like"/>
    <property type="match status" value="2"/>
</dbReference>
<keyword evidence="1 3" id="KW-0853">WD repeat</keyword>
<evidence type="ECO:0000256" key="2">
    <source>
        <dbReference type="ARBA" id="ARBA00022737"/>
    </source>
</evidence>
<feature type="compositionally biased region" description="Polar residues" evidence="4">
    <location>
        <begin position="797"/>
        <end position="813"/>
    </location>
</feature>
<evidence type="ECO:0000313" key="6">
    <source>
        <dbReference type="EnsemblMetazoa" id="G18381.1:cds"/>
    </source>
</evidence>
<feature type="repeat" description="WD" evidence="3">
    <location>
        <begin position="498"/>
        <end position="538"/>
    </location>
</feature>
<dbReference type="PANTHER" id="PTHR19848:SF8">
    <property type="entry name" value="F-BOX AND WD REPEAT DOMAIN CONTAINING 7"/>
    <property type="match status" value="1"/>
</dbReference>
<dbReference type="InterPro" id="IPR001810">
    <property type="entry name" value="F-box_dom"/>
</dbReference>
<reference evidence="6" key="1">
    <citation type="submission" date="2022-08" db="UniProtKB">
        <authorList>
            <consortium name="EnsemblMetazoa"/>
        </authorList>
    </citation>
    <scope>IDENTIFICATION</scope>
    <source>
        <strain evidence="6">05x7-T-G4-1.051#20</strain>
    </source>
</reference>
<evidence type="ECO:0000256" key="3">
    <source>
        <dbReference type="PROSITE-ProRule" id="PRU00221"/>
    </source>
</evidence>
<dbReference type="PROSITE" id="PS50181">
    <property type="entry name" value="FBOX"/>
    <property type="match status" value="1"/>
</dbReference>
<dbReference type="PROSITE" id="PS50294">
    <property type="entry name" value="WD_REPEATS_REGION"/>
    <property type="match status" value="4"/>
</dbReference>
<feature type="compositionally biased region" description="Basic and acidic residues" evidence="4">
    <location>
        <begin position="816"/>
        <end position="828"/>
    </location>
</feature>
<keyword evidence="7" id="KW-1185">Reference proteome</keyword>
<evidence type="ECO:0000256" key="1">
    <source>
        <dbReference type="ARBA" id="ARBA00022574"/>
    </source>
</evidence>
<dbReference type="InterPro" id="IPR020472">
    <property type="entry name" value="WD40_PAC1"/>
</dbReference>
<feature type="repeat" description="WD" evidence="3">
    <location>
        <begin position="661"/>
        <end position="707"/>
    </location>
</feature>
<evidence type="ECO:0000259" key="5">
    <source>
        <dbReference type="PROSITE" id="PS50181"/>
    </source>
</evidence>
<dbReference type="Pfam" id="PF12937">
    <property type="entry name" value="F-box-like"/>
    <property type="match status" value="1"/>
</dbReference>
<feature type="domain" description="F-box" evidence="5">
    <location>
        <begin position="372"/>
        <end position="418"/>
    </location>
</feature>
<proteinExistence type="predicted"/>
<dbReference type="InterPro" id="IPR019775">
    <property type="entry name" value="WD40_repeat_CS"/>
</dbReference>
<organism evidence="6 7">
    <name type="scientific">Magallana gigas</name>
    <name type="common">Pacific oyster</name>
    <name type="synonym">Crassostrea gigas</name>
    <dbReference type="NCBI Taxonomy" id="29159"/>
    <lineage>
        <taxon>Eukaryota</taxon>
        <taxon>Metazoa</taxon>
        <taxon>Spiralia</taxon>
        <taxon>Lophotrochozoa</taxon>
        <taxon>Mollusca</taxon>
        <taxon>Bivalvia</taxon>
        <taxon>Autobranchia</taxon>
        <taxon>Pteriomorphia</taxon>
        <taxon>Ostreida</taxon>
        <taxon>Ostreoidea</taxon>
        <taxon>Ostreidae</taxon>
        <taxon>Magallana</taxon>
    </lineage>
</organism>
<dbReference type="PROSITE" id="PS00678">
    <property type="entry name" value="WD_REPEATS_1"/>
    <property type="match status" value="3"/>
</dbReference>
<dbReference type="Pfam" id="PF00400">
    <property type="entry name" value="WD40"/>
    <property type="match status" value="5"/>
</dbReference>
<feature type="repeat" description="WD" evidence="3">
    <location>
        <begin position="458"/>
        <end position="497"/>
    </location>
</feature>
<feature type="repeat" description="WD" evidence="3">
    <location>
        <begin position="539"/>
        <end position="571"/>
    </location>
</feature>
<dbReference type="Proteomes" id="UP000005408">
    <property type="component" value="Unassembled WGS sequence"/>
</dbReference>
<feature type="region of interest" description="Disordered" evidence="4">
    <location>
        <begin position="31"/>
        <end position="59"/>
    </location>
</feature>
<evidence type="ECO:0000256" key="4">
    <source>
        <dbReference type="SAM" id="MobiDB-lite"/>
    </source>
</evidence>
<dbReference type="SMART" id="SM00256">
    <property type="entry name" value="FBOX"/>
    <property type="match status" value="1"/>
</dbReference>
<dbReference type="PANTHER" id="PTHR19848">
    <property type="entry name" value="WD40 REPEAT PROTEIN"/>
    <property type="match status" value="1"/>
</dbReference>
<feature type="repeat" description="WD" evidence="3">
    <location>
        <begin position="579"/>
        <end position="620"/>
    </location>
</feature>
<sequence>MTSVEKRKIPELNISIPVFDDADARPNLFPRYRKKRSSDGETESDRTHAPNWRGHGGRHPTYSSVEFDRQLDKISLWLENWDHSQRCHLLEWILRRSNHTQFQFLYTVMQPHLHRDFMYTAQSMYPSMEFKPFSTHTSREVQQKLILHRQNNFYRVKSGYFRSDEDVKNQAKEKLAVRFPEIPIEKEIKVEKVYTEYSKKRNGLSRSCSLLGTKPKESLPNIKQGKKSLERSKSTRECTLQHPLLTHNPDKLQSSHAVLRFLEMPVKRHIQDEGKPQSLSNSLQSLTSMDQSAARPFNTVSLSILPEKCAKNLHAKDERPSDLDENARTVINWYMNDWSDVKRNEFLHKVILKLDARQQYFISSFLSVRQHRDFLALLPEKVALKILKYLTPYEILTCSRVSKNWYSLANKNEVWKDKCGHIEIKVPVPSNPNWKTVYRDNVYLAKNWETGACRVLDLKGHSDQVEEIIFDGRTLASGGQDKLIKLWDMKTGKLLQTLRGHERGVWCLNFFTQTLLVSGSYDGTIKVWNMNNGSCCRTLIAHEGPVWALVRHENILVSASQDRTAKVWDISRCLLLTTLTGHNAAIFAVDMSEDGSLVITGSADRTVRIWDRETGVKKQTIWASPSTSIMSVSYSKGLIACSYGETVCLYNTDRCKLIRTFEGHMKRIESVKLKVTDKEKMQGTIVSSGKDGLVKYWDLQRKESIQTKGQKGNVKCIYFDDLRIASGNGNRIRIFDFNFFDKSLIPKQEVPSSQEGRRKSSVAAGTIVMDLNAGSSEVKDGTNSGKVSPHPGEVYSNRASRQSQKSTNNNRAGSTDVRKTPQKPEEEE</sequence>
<evidence type="ECO:0000313" key="7">
    <source>
        <dbReference type="Proteomes" id="UP000005408"/>
    </source>
</evidence>
<protein>
    <recommendedName>
        <fullName evidence="5">F-box domain-containing protein</fullName>
    </recommendedName>
</protein>
<feature type="region of interest" description="Disordered" evidence="4">
    <location>
        <begin position="772"/>
        <end position="828"/>
    </location>
</feature>
<dbReference type="CDD" id="cd00200">
    <property type="entry name" value="WD40"/>
    <property type="match status" value="1"/>
</dbReference>
<dbReference type="SUPFAM" id="SSF81383">
    <property type="entry name" value="F-box domain"/>
    <property type="match status" value="1"/>
</dbReference>
<feature type="compositionally biased region" description="Basic and acidic residues" evidence="4">
    <location>
        <begin position="37"/>
        <end position="48"/>
    </location>
</feature>
<dbReference type="InterPro" id="IPR036047">
    <property type="entry name" value="F-box-like_dom_sf"/>
</dbReference>
<dbReference type="InterPro" id="IPR001680">
    <property type="entry name" value="WD40_rpt"/>
</dbReference>
<dbReference type="InterPro" id="IPR015943">
    <property type="entry name" value="WD40/YVTN_repeat-like_dom_sf"/>
</dbReference>
<dbReference type="EnsemblMetazoa" id="G18381.1">
    <property type="protein sequence ID" value="G18381.1:cds"/>
    <property type="gene ID" value="G18381"/>
</dbReference>
<dbReference type="SMART" id="SM00320">
    <property type="entry name" value="WD40"/>
    <property type="match status" value="7"/>
</dbReference>
<accession>A0A8W8JFX9</accession>
<dbReference type="Gene3D" id="1.20.1280.50">
    <property type="match status" value="1"/>
</dbReference>
<dbReference type="AlphaFoldDB" id="A0A8W8JFX9"/>
<dbReference type="Gene3D" id="2.130.10.10">
    <property type="entry name" value="YVTN repeat-like/Quinoprotein amine dehydrogenase"/>
    <property type="match status" value="2"/>
</dbReference>
<dbReference type="InterPro" id="IPR036322">
    <property type="entry name" value="WD40_repeat_dom_sf"/>
</dbReference>
<name>A0A8W8JFX9_MAGGI</name>
<keyword evidence="2" id="KW-0677">Repeat</keyword>
<feature type="region of interest" description="Disordered" evidence="4">
    <location>
        <begin position="211"/>
        <end position="235"/>
    </location>
</feature>